<keyword evidence="3" id="KW-1185">Reference proteome</keyword>
<dbReference type="Pfam" id="PF21806">
    <property type="entry name" value="DUF6879"/>
    <property type="match status" value="1"/>
</dbReference>
<protein>
    <submittedName>
        <fullName evidence="2">DUF6879 family protein</fullName>
    </submittedName>
</protein>
<gene>
    <name evidence="2" type="ORF">ABZ510_21560</name>
</gene>
<evidence type="ECO:0000259" key="1">
    <source>
        <dbReference type="Pfam" id="PF21806"/>
    </source>
</evidence>
<evidence type="ECO:0000313" key="3">
    <source>
        <dbReference type="Proteomes" id="UP001550628"/>
    </source>
</evidence>
<sequence>MRYLPHEPPDWAALFRECLSEAFHLEVRDVYAVPAETGRLGRFLDGRPALPDDQKNRWNTLIRETIGRGVTVRRVRVVSVPHSDYHRWLLSVTGTNTDAGEDIRYVPRHLAGDVPSDDWWLIDDDRVVYNLVDEHGKPSGLAVTTDRGIIQYARCVKHRLWDMATPYTEYVDR</sequence>
<name>A0ABV2WU71_9NOCA</name>
<reference evidence="2 3" key="1">
    <citation type="submission" date="2024-06" db="EMBL/GenBank/DDBJ databases">
        <title>The Natural Products Discovery Center: Release of the First 8490 Sequenced Strains for Exploring Actinobacteria Biosynthetic Diversity.</title>
        <authorList>
            <person name="Kalkreuter E."/>
            <person name="Kautsar S.A."/>
            <person name="Yang D."/>
            <person name="Bader C.D."/>
            <person name="Teijaro C.N."/>
            <person name="Fluegel L."/>
            <person name="Davis C.M."/>
            <person name="Simpson J.R."/>
            <person name="Lauterbach L."/>
            <person name="Steele A.D."/>
            <person name="Gui C."/>
            <person name="Meng S."/>
            <person name="Li G."/>
            <person name="Viehrig K."/>
            <person name="Ye F."/>
            <person name="Su P."/>
            <person name="Kiefer A.F."/>
            <person name="Nichols A."/>
            <person name="Cepeda A.J."/>
            <person name="Yan W."/>
            <person name="Fan B."/>
            <person name="Jiang Y."/>
            <person name="Adhikari A."/>
            <person name="Zheng C.-J."/>
            <person name="Schuster L."/>
            <person name="Cowan T.M."/>
            <person name="Smanski M.J."/>
            <person name="Chevrette M.G."/>
            <person name="De Carvalho L.P.S."/>
            <person name="Shen B."/>
        </authorList>
    </citation>
    <scope>NUCLEOTIDE SEQUENCE [LARGE SCALE GENOMIC DNA]</scope>
    <source>
        <strain evidence="2 3">NPDC019708</strain>
    </source>
</reference>
<dbReference type="InterPro" id="IPR049244">
    <property type="entry name" value="DUF6879"/>
</dbReference>
<evidence type="ECO:0000313" key="2">
    <source>
        <dbReference type="EMBL" id="MEU1954439.1"/>
    </source>
</evidence>
<feature type="domain" description="DUF6879" evidence="1">
    <location>
        <begin position="10"/>
        <end position="171"/>
    </location>
</feature>
<accession>A0ABV2WU71</accession>
<proteinExistence type="predicted"/>
<organism evidence="2 3">
    <name type="scientific">Nocardia rhamnosiphila</name>
    <dbReference type="NCBI Taxonomy" id="426716"/>
    <lineage>
        <taxon>Bacteria</taxon>
        <taxon>Bacillati</taxon>
        <taxon>Actinomycetota</taxon>
        <taxon>Actinomycetes</taxon>
        <taxon>Mycobacteriales</taxon>
        <taxon>Nocardiaceae</taxon>
        <taxon>Nocardia</taxon>
    </lineage>
</organism>
<comment type="caution">
    <text evidence="2">The sequence shown here is derived from an EMBL/GenBank/DDBJ whole genome shotgun (WGS) entry which is preliminary data.</text>
</comment>
<dbReference type="RefSeq" id="WP_356958295.1">
    <property type="nucleotide sequence ID" value="NZ_JBEYBD010000012.1"/>
</dbReference>
<dbReference type="EMBL" id="JBEYBF010000015">
    <property type="protein sequence ID" value="MEU1954439.1"/>
    <property type="molecule type" value="Genomic_DNA"/>
</dbReference>
<dbReference type="Proteomes" id="UP001550628">
    <property type="component" value="Unassembled WGS sequence"/>
</dbReference>